<feature type="compositionally biased region" description="Basic and acidic residues" evidence="1">
    <location>
        <begin position="14"/>
        <end position="25"/>
    </location>
</feature>
<reference evidence="2 3" key="1">
    <citation type="journal article" date="2010" name="Nature">
        <title>Perigord black truffle genome uncovers evolutionary origins and mechanisms of symbiosis.</title>
        <authorList>
            <person name="Martin F."/>
            <person name="Kohler A."/>
            <person name="Murat C."/>
            <person name="Balestrini R."/>
            <person name="Coutinho P.M."/>
            <person name="Jaillon O."/>
            <person name="Montanini B."/>
            <person name="Morin E."/>
            <person name="Noel B."/>
            <person name="Percudani R."/>
            <person name="Porcel B."/>
            <person name="Rubini A."/>
            <person name="Amicucci A."/>
            <person name="Amselem J."/>
            <person name="Anthouard V."/>
            <person name="Arcioni S."/>
            <person name="Artiguenave F."/>
            <person name="Aury J.M."/>
            <person name="Ballario P."/>
            <person name="Bolchi A."/>
            <person name="Brenna A."/>
            <person name="Brun A."/>
            <person name="Buee M."/>
            <person name="Cantarel B."/>
            <person name="Chevalier G."/>
            <person name="Couloux A."/>
            <person name="Da Silva C."/>
            <person name="Denoeud F."/>
            <person name="Duplessis S."/>
            <person name="Ghignone S."/>
            <person name="Hilselberger B."/>
            <person name="Iotti M."/>
            <person name="Marcais B."/>
            <person name="Mello A."/>
            <person name="Miranda M."/>
            <person name="Pacioni G."/>
            <person name="Quesneville H."/>
            <person name="Riccioni C."/>
            <person name="Ruotolo R."/>
            <person name="Splivallo R."/>
            <person name="Stocchi V."/>
            <person name="Tisserant E."/>
            <person name="Viscomi A.R."/>
            <person name="Zambonelli A."/>
            <person name="Zampieri E."/>
            <person name="Henrissat B."/>
            <person name="Lebrun M.H."/>
            <person name="Paolocci F."/>
            <person name="Bonfante P."/>
            <person name="Ottonello S."/>
            <person name="Wincker P."/>
        </authorList>
    </citation>
    <scope>NUCLEOTIDE SEQUENCE [LARGE SCALE GENOMIC DNA]</scope>
    <source>
        <strain evidence="2 3">Mel28</strain>
    </source>
</reference>
<dbReference type="AlphaFoldDB" id="D5GMG8"/>
<evidence type="ECO:0000313" key="3">
    <source>
        <dbReference type="Proteomes" id="UP000006911"/>
    </source>
</evidence>
<dbReference type="HOGENOM" id="CLU_3419477_0_0_1"/>
<sequence length="25" mass="2925">MDQEATKQVPQHMIRNEDQTNKIGI</sequence>
<evidence type="ECO:0000313" key="2">
    <source>
        <dbReference type="EMBL" id="CAZ85711.1"/>
    </source>
</evidence>
<dbReference type="Proteomes" id="UP000006911">
    <property type="component" value="Unassembled WGS sequence"/>
</dbReference>
<protein>
    <submittedName>
        <fullName evidence="2">(Perigord truffle) hypothetical protein</fullName>
    </submittedName>
</protein>
<organism evidence="2 3">
    <name type="scientific">Tuber melanosporum (strain Mel28)</name>
    <name type="common">Perigord black truffle</name>
    <dbReference type="NCBI Taxonomy" id="656061"/>
    <lineage>
        <taxon>Eukaryota</taxon>
        <taxon>Fungi</taxon>
        <taxon>Dikarya</taxon>
        <taxon>Ascomycota</taxon>
        <taxon>Pezizomycotina</taxon>
        <taxon>Pezizomycetes</taxon>
        <taxon>Pezizales</taxon>
        <taxon>Tuberaceae</taxon>
        <taxon>Tuber</taxon>
    </lineage>
</organism>
<keyword evidence="3" id="KW-1185">Reference proteome</keyword>
<dbReference type="EMBL" id="FN430354">
    <property type="protein sequence ID" value="CAZ85711.1"/>
    <property type="molecule type" value="Genomic_DNA"/>
</dbReference>
<gene>
    <name evidence="2" type="ORF">GSTUM_00010700001</name>
</gene>
<accession>D5GMG8</accession>
<evidence type="ECO:0000256" key="1">
    <source>
        <dbReference type="SAM" id="MobiDB-lite"/>
    </source>
</evidence>
<dbReference type="KEGG" id="tml:GSTUM_00010700001"/>
<feature type="region of interest" description="Disordered" evidence="1">
    <location>
        <begin position="1"/>
        <end position="25"/>
    </location>
</feature>
<name>D5GMG8_TUBMM</name>
<dbReference type="InParanoid" id="D5GMG8"/>
<proteinExistence type="predicted"/>